<keyword evidence="4" id="KW-1185">Reference proteome</keyword>
<accession>M7SUI5</accession>
<feature type="domain" description="SGNH hydrolase-type esterase" evidence="2">
    <location>
        <begin position="10"/>
        <end position="192"/>
    </location>
</feature>
<reference evidence="4" key="1">
    <citation type="journal article" date="2013" name="Genome Announc.">
        <title>Draft genome sequence of the grapevine dieback fungus Eutypa lata UCR-EL1.</title>
        <authorList>
            <person name="Blanco-Ulate B."/>
            <person name="Rolshausen P.E."/>
            <person name="Cantu D."/>
        </authorList>
    </citation>
    <scope>NUCLEOTIDE SEQUENCE [LARGE SCALE GENOMIC DNA]</scope>
    <source>
        <strain evidence="4">UCR-EL1</strain>
    </source>
</reference>
<protein>
    <submittedName>
        <fullName evidence="3">Putative gdsl-like lipase acylhydrolase protein</fullName>
    </submittedName>
</protein>
<dbReference type="Pfam" id="PF13472">
    <property type="entry name" value="Lipase_GDSL_2"/>
    <property type="match status" value="1"/>
</dbReference>
<dbReference type="AlphaFoldDB" id="M7SUI5"/>
<keyword evidence="3" id="KW-0378">Hydrolase</keyword>
<dbReference type="CDD" id="cd00229">
    <property type="entry name" value="SGNH_hydrolase"/>
    <property type="match status" value="1"/>
</dbReference>
<dbReference type="HOGENOM" id="CLU_065222_1_0_1"/>
<organism evidence="3 4">
    <name type="scientific">Eutypa lata (strain UCR-EL1)</name>
    <name type="common">Grapevine dieback disease fungus</name>
    <name type="synonym">Eutypa armeniacae</name>
    <dbReference type="NCBI Taxonomy" id="1287681"/>
    <lineage>
        <taxon>Eukaryota</taxon>
        <taxon>Fungi</taxon>
        <taxon>Dikarya</taxon>
        <taxon>Ascomycota</taxon>
        <taxon>Pezizomycotina</taxon>
        <taxon>Sordariomycetes</taxon>
        <taxon>Xylariomycetidae</taxon>
        <taxon>Xylariales</taxon>
        <taxon>Diatrypaceae</taxon>
        <taxon>Eutypa</taxon>
    </lineage>
</organism>
<evidence type="ECO:0000256" key="1">
    <source>
        <dbReference type="SAM" id="MobiDB-lite"/>
    </source>
</evidence>
<evidence type="ECO:0000313" key="3">
    <source>
        <dbReference type="EMBL" id="EMR61281.1"/>
    </source>
</evidence>
<sequence>MSKPLLRILCFGDSLTAGWPSAHPYAGKLEEKLEAALPHLQPICEVDGVPGNRVAHGSYRKRMERAWQRRSNSTSSSGSGSASYRSSIGGTNDLAWKVSPNDVVDGLRRTWGIPLSRGGKVLALTIPEVGVGYFPQVDEARDDINEAIREYKRPNFFYFDLHSALPYLDMPPAKRSRIWEDDGVHLTEAGYDYMGEKIAEALMRIIRLAEAQETEISNLVGDGDARQRRAIEQLIFEEERGDPKLLSQGYIFVRKADLD</sequence>
<evidence type="ECO:0000259" key="2">
    <source>
        <dbReference type="Pfam" id="PF13472"/>
    </source>
</evidence>
<dbReference type="GO" id="GO:0004622">
    <property type="term" value="F:phosphatidylcholine lysophospholipase activity"/>
    <property type="evidence" value="ECO:0007669"/>
    <property type="project" value="TreeGrafter"/>
</dbReference>
<dbReference type="OrthoDB" id="408760at2759"/>
<gene>
    <name evidence="3" type="ORF">UCREL1_11796</name>
</gene>
<dbReference type="SUPFAM" id="SSF52266">
    <property type="entry name" value="SGNH hydrolase"/>
    <property type="match status" value="1"/>
</dbReference>
<dbReference type="PANTHER" id="PTHR30383">
    <property type="entry name" value="THIOESTERASE 1/PROTEASE 1/LYSOPHOSPHOLIPASE L1"/>
    <property type="match status" value="1"/>
</dbReference>
<dbReference type="eggNOG" id="ENOG502S78G">
    <property type="taxonomic scope" value="Eukaryota"/>
</dbReference>
<name>M7SUI5_EUTLA</name>
<feature type="region of interest" description="Disordered" evidence="1">
    <location>
        <begin position="64"/>
        <end position="84"/>
    </location>
</feature>
<dbReference type="InterPro" id="IPR051532">
    <property type="entry name" value="Ester_Hydrolysis_Enzymes"/>
</dbReference>
<dbReference type="Gene3D" id="3.40.50.1110">
    <property type="entry name" value="SGNH hydrolase"/>
    <property type="match status" value="1"/>
</dbReference>
<dbReference type="OMA" id="MGNHIAD"/>
<evidence type="ECO:0000313" key="4">
    <source>
        <dbReference type="Proteomes" id="UP000012174"/>
    </source>
</evidence>
<dbReference type="InterPro" id="IPR036514">
    <property type="entry name" value="SGNH_hydro_sf"/>
</dbReference>
<proteinExistence type="predicted"/>
<dbReference type="PANTHER" id="PTHR30383:SF19">
    <property type="entry name" value="FIBRONECTIN TYPE-III DOMAIN-CONTAINING PROTEIN"/>
    <property type="match status" value="1"/>
</dbReference>
<feature type="compositionally biased region" description="Low complexity" evidence="1">
    <location>
        <begin position="71"/>
        <end position="84"/>
    </location>
</feature>
<dbReference type="InterPro" id="IPR013830">
    <property type="entry name" value="SGNH_hydro"/>
</dbReference>
<dbReference type="Proteomes" id="UP000012174">
    <property type="component" value="Unassembled WGS sequence"/>
</dbReference>
<dbReference type="KEGG" id="ela:UCREL1_11796"/>
<dbReference type="EMBL" id="KB707667">
    <property type="protein sequence ID" value="EMR61281.1"/>
    <property type="molecule type" value="Genomic_DNA"/>
</dbReference>